<feature type="transmembrane region" description="Helical" evidence="6">
    <location>
        <begin position="176"/>
        <end position="196"/>
    </location>
</feature>
<evidence type="ECO:0000256" key="3">
    <source>
        <dbReference type="ARBA" id="ARBA00022692"/>
    </source>
</evidence>
<dbReference type="GO" id="GO:0033573">
    <property type="term" value="C:high-affinity iron permease complex"/>
    <property type="evidence" value="ECO:0007669"/>
    <property type="project" value="InterPro"/>
</dbReference>
<sequence length="270" mass="28357">MLSTLMIALREGLEASLVIGILLSALNKSGRRADFSKIFLGAGLAIFASLAFAGLLTSTSQTLSSTAEELFAGTTSIIAVGLVTWMVFWMKKTARTMRSDLSHKLALAISAPALIAVAFFAVIREGIETSLFVFATTKSINSTFAPTLGLIVGFGIAIALGVAIYRQSFKIDLAKFFNITSIALVIIAAGVLAYGVGDLEDAFGGATNAAFDFTAQLGADSIGAHLIAGFLGLTPSMTWLQVVIWVAFIGVTLTLLRQPARSDARARLVA</sequence>
<evidence type="ECO:0000256" key="1">
    <source>
        <dbReference type="ARBA" id="ARBA00004141"/>
    </source>
</evidence>
<evidence type="ECO:0000256" key="6">
    <source>
        <dbReference type="SAM" id="Phobius"/>
    </source>
</evidence>
<dbReference type="PANTHER" id="PTHR31632">
    <property type="entry name" value="IRON TRANSPORTER FTH1"/>
    <property type="match status" value="1"/>
</dbReference>
<dbReference type="InterPro" id="IPR004923">
    <property type="entry name" value="FTR1/Fip1/EfeU"/>
</dbReference>
<comment type="subcellular location">
    <subcellularLocation>
        <location evidence="1">Membrane</location>
        <topology evidence="1">Multi-pass membrane protein</topology>
    </subcellularLocation>
</comment>
<organism evidence="9">
    <name type="scientific">freshwater metagenome</name>
    <dbReference type="NCBI Taxonomy" id="449393"/>
    <lineage>
        <taxon>unclassified sequences</taxon>
        <taxon>metagenomes</taxon>
        <taxon>ecological metagenomes</taxon>
    </lineage>
</organism>
<feature type="transmembrane region" description="Helical" evidence="6">
    <location>
        <begin position="238"/>
        <end position="256"/>
    </location>
</feature>
<dbReference type="EMBL" id="CAEZXN010000037">
    <property type="protein sequence ID" value="CAB4703942.1"/>
    <property type="molecule type" value="Genomic_DNA"/>
</dbReference>
<feature type="transmembrane region" description="Helical" evidence="6">
    <location>
        <begin position="38"/>
        <end position="58"/>
    </location>
</feature>
<evidence type="ECO:0000256" key="2">
    <source>
        <dbReference type="ARBA" id="ARBA00008333"/>
    </source>
</evidence>
<evidence type="ECO:0000256" key="5">
    <source>
        <dbReference type="ARBA" id="ARBA00023136"/>
    </source>
</evidence>
<gene>
    <name evidence="7" type="ORF">UFOPK2342_00517</name>
    <name evidence="8" type="ORF">UFOPK2423_01332</name>
    <name evidence="9" type="ORF">UFOPK3266_00839</name>
</gene>
<protein>
    <submittedName>
        <fullName evidence="9">Unannotated protein</fullName>
    </submittedName>
</protein>
<keyword evidence="4 6" id="KW-1133">Transmembrane helix</keyword>
<keyword evidence="3 6" id="KW-0812">Transmembrane</keyword>
<name>A0A6J7BCQ4_9ZZZZ</name>
<dbReference type="Pfam" id="PF03239">
    <property type="entry name" value="FTR1"/>
    <property type="match status" value="1"/>
</dbReference>
<proteinExistence type="inferred from homology"/>
<dbReference type="EMBL" id="CAEZXB010000006">
    <property type="protein sequence ID" value="CAB4672195.1"/>
    <property type="molecule type" value="Genomic_DNA"/>
</dbReference>
<feature type="transmembrane region" description="Helical" evidence="6">
    <location>
        <begin position="101"/>
        <end position="123"/>
    </location>
</feature>
<dbReference type="AlphaFoldDB" id="A0A6J7BCQ4"/>
<dbReference type="EMBL" id="CAFBAA010000018">
    <property type="protein sequence ID" value="CAB4843247.1"/>
    <property type="molecule type" value="Genomic_DNA"/>
</dbReference>
<feature type="transmembrane region" description="Helical" evidence="6">
    <location>
        <begin position="70"/>
        <end position="89"/>
    </location>
</feature>
<comment type="similarity">
    <text evidence="2">Belongs to the oxidase-dependent Fe transporter (OFeT) (TC 9.A.10.1) family.</text>
</comment>
<keyword evidence="5 6" id="KW-0472">Membrane</keyword>
<evidence type="ECO:0000313" key="7">
    <source>
        <dbReference type="EMBL" id="CAB4672195.1"/>
    </source>
</evidence>
<feature type="transmembrane region" description="Helical" evidence="6">
    <location>
        <begin position="143"/>
        <end position="164"/>
    </location>
</feature>
<evidence type="ECO:0000256" key="4">
    <source>
        <dbReference type="ARBA" id="ARBA00022989"/>
    </source>
</evidence>
<evidence type="ECO:0000313" key="8">
    <source>
        <dbReference type="EMBL" id="CAB4703942.1"/>
    </source>
</evidence>
<dbReference type="NCBIfam" id="NF041756">
    <property type="entry name" value="EfeU"/>
    <property type="match status" value="1"/>
</dbReference>
<dbReference type="PANTHER" id="PTHR31632:SF2">
    <property type="entry name" value="PLASMA MEMBRANE IRON PERMEASE"/>
    <property type="match status" value="1"/>
</dbReference>
<reference evidence="9" key="1">
    <citation type="submission" date="2020-05" db="EMBL/GenBank/DDBJ databases">
        <authorList>
            <person name="Chiriac C."/>
            <person name="Salcher M."/>
            <person name="Ghai R."/>
            <person name="Kavagutti S V."/>
        </authorList>
    </citation>
    <scope>NUCLEOTIDE SEQUENCE</scope>
</reference>
<dbReference type="GO" id="GO:0015093">
    <property type="term" value="F:ferrous iron transmembrane transporter activity"/>
    <property type="evidence" value="ECO:0007669"/>
    <property type="project" value="TreeGrafter"/>
</dbReference>
<evidence type="ECO:0000313" key="9">
    <source>
        <dbReference type="EMBL" id="CAB4843247.1"/>
    </source>
</evidence>
<accession>A0A6J7BCQ4</accession>